<dbReference type="GO" id="GO:0005509">
    <property type="term" value="F:calcium ion binding"/>
    <property type="evidence" value="ECO:0007669"/>
    <property type="project" value="UniProtKB-UniRule"/>
</dbReference>
<protein>
    <recommendedName>
        <fullName evidence="4 10">Alpha-amylase</fullName>
        <ecNumber evidence="4 10">3.2.1.1</ecNumber>
    </recommendedName>
    <alternativeName>
        <fullName evidence="9 10">1,4-alpha-D-glucan glucanohydrolase</fullName>
    </alternativeName>
</protein>
<feature type="active site" description="Nucleophile" evidence="11">
    <location>
        <position position="209"/>
    </location>
</feature>
<name>A0AAD8IVD9_9APIA</name>
<reference evidence="16" key="1">
    <citation type="submission" date="2023-02" db="EMBL/GenBank/DDBJ databases">
        <title>Genome of toxic invasive species Heracleum sosnowskyi carries increased number of genes despite the absence of recent whole-genome duplications.</title>
        <authorList>
            <person name="Schelkunov M."/>
            <person name="Shtratnikova V."/>
            <person name="Makarenko M."/>
            <person name="Klepikova A."/>
            <person name="Omelchenko D."/>
            <person name="Novikova G."/>
            <person name="Obukhova E."/>
            <person name="Bogdanov V."/>
            <person name="Penin A."/>
            <person name="Logacheva M."/>
        </authorList>
    </citation>
    <scope>NUCLEOTIDE SEQUENCE</scope>
    <source>
        <strain evidence="16">Hsosn_3</strain>
        <tissue evidence="16">Leaf</tissue>
    </source>
</reference>
<keyword evidence="7 13" id="KW-0119">Carbohydrate metabolism</keyword>
<evidence type="ECO:0000256" key="3">
    <source>
        <dbReference type="ARBA" id="ARBA00008061"/>
    </source>
</evidence>
<evidence type="ECO:0000313" key="16">
    <source>
        <dbReference type="EMBL" id="KAK1391047.1"/>
    </source>
</evidence>
<evidence type="ECO:0000259" key="15">
    <source>
        <dbReference type="SMART" id="SM00810"/>
    </source>
</evidence>
<evidence type="ECO:0000256" key="4">
    <source>
        <dbReference type="ARBA" id="ARBA00012595"/>
    </source>
</evidence>
<keyword evidence="17" id="KW-1185">Reference proteome</keyword>
<evidence type="ECO:0000259" key="14">
    <source>
        <dbReference type="SMART" id="SM00642"/>
    </source>
</evidence>
<comment type="cofactor">
    <cofactor evidence="2 10">
        <name>Ca(2+)</name>
        <dbReference type="ChEBI" id="CHEBI:29108"/>
    </cofactor>
</comment>
<keyword evidence="6 13" id="KW-0378">Hydrolase</keyword>
<dbReference type="EMBL" id="JAUIZM010000004">
    <property type="protein sequence ID" value="KAK1391047.1"/>
    <property type="molecule type" value="Genomic_DNA"/>
</dbReference>
<dbReference type="InterPro" id="IPR013775">
    <property type="entry name" value="A-amylase_pln"/>
</dbReference>
<dbReference type="Gene3D" id="2.60.40.1180">
    <property type="entry name" value="Golgi alpha-mannosidase II"/>
    <property type="match status" value="1"/>
</dbReference>
<comment type="similarity">
    <text evidence="3 10 12">Belongs to the glycosyl hydrolase 13 family.</text>
</comment>
<evidence type="ECO:0000313" key="17">
    <source>
        <dbReference type="Proteomes" id="UP001237642"/>
    </source>
</evidence>
<evidence type="ECO:0000256" key="5">
    <source>
        <dbReference type="ARBA" id="ARBA00022723"/>
    </source>
</evidence>
<evidence type="ECO:0000256" key="9">
    <source>
        <dbReference type="ARBA" id="ARBA00030238"/>
    </source>
</evidence>
<dbReference type="PIRSF" id="PIRSF001028">
    <property type="entry name" value="Alph-amls_plant"/>
    <property type="match status" value="1"/>
</dbReference>
<dbReference type="Proteomes" id="UP001237642">
    <property type="component" value="Unassembled WGS sequence"/>
</dbReference>
<dbReference type="Pfam" id="PF07821">
    <property type="entry name" value="Alpha-amyl_C2"/>
    <property type="match status" value="1"/>
</dbReference>
<dbReference type="SMART" id="SM00810">
    <property type="entry name" value="Alpha-amyl_C2"/>
    <property type="match status" value="1"/>
</dbReference>
<feature type="domain" description="Glycosyl hydrolase family 13 catalytic" evidence="14">
    <location>
        <begin position="35"/>
        <end position="368"/>
    </location>
</feature>
<evidence type="ECO:0000256" key="7">
    <source>
        <dbReference type="ARBA" id="ARBA00023277"/>
    </source>
</evidence>
<evidence type="ECO:0000256" key="2">
    <source>
        <dbReference type="ARBA" id="ARBA00001913"/>
    </source>
</evidence>
<dbReference type="Gene3D" id="3.20.20.80">
    <property type="entry name" value="Glycosidases"/>
    <property type="match status" value="1"/>
</dbReference>
<dbReference type="PRINTS" id="PR00110">
    <property type="entry name" value="ALPHAAMYLASE"/>
</dbReference>
<comment type="caution">
    <text evidence="16">The sequence shown here is derived from an EMBL/GenBank/DDBJ whole genome shotgun (WGS) entry which is preliminary data.</text>
</comment>
<feature type="active site" description="Proton donor" evidence="11">
    <location>
        <position position="234"/>
    </location>
</feature>
<dbReference type="InterPro" id="IPR012850">
    <property type="entry name" value="A-amylase_bs_C"/>
</dbReference>
<comment type="catalytic activity">
    <reaction evidence="1 10 13">
        <text>Endohydrolysis of (1-&gt;4)-alpha-D-glucosidic linkages in polysaccharides containing three or more (1-&gt;4)-alpha-linked D-glucose units.</text>
        <dbReference type="EC" id="3.2.1.1"/>
    </reaction>
</comment>
<dbReference type="InterPro" id="IPR006047">
    <property type="entry name" value="GH13_cat_dom"/>
</dbReference>
<dbReference type="InterPro" id="IPR006046">
    <property type="entry name" value="Alpha_amylase"/>
</dbReference>
<reference evidence="16" key="2">
    <citation type="submission" date="2023-05" db="EMBL/GenBank/DDBJ databases">
        <authorList>
            <person name="Schelkunov M.I."/>
        </authorList>
    </citation>
    <scope>NUCLEOTIDE SEQUENCE</scope>
    <source>
        <strain evidence="16">Hsosn_3</strain>
        <tissue evidence="16">Leaf</tissue>
    </source>
</reference>
<proteinExistence type="inferred from homology"/>
<dbReference type="SUPFAM" id="SSF51011">
    <property type="entry name" value="Glycosyl hydrolase domain"/>
    <property type="match status" value="1"/>
</dbReference>
<sequence length="430" mass="47966">MSSFLNKATLIMPPFATFLCLFLLILPTFAAATHTLLFQGFNWTSCNKQGGWYNSLINSVSDLATAGITHVWLPPPSQSAAREGYLPGRLYDLDASAYGNKDELKALIKAFNDKGIKCIADIVINHRSSEKQDSCIFEGGTADDRLDWGPFSVCSDDKEYPCGTGNPDTGTPFNLSLDIDHLNPTVQRELSDWMNWLKSEIGFVGWRFDYARGYSPSITKVYMQNTSPDLAVGEYWDDLAYLKDRTLDKNQDKHRNDIAMWVQASGGHVTAFDFTTKGILQAAVKNELWRMKDSNGNPPGLIGISPGNAVTFIDNHDTWSQQIWPFPDDKVMLGYAYILTHPGIPSIFYDHFFDWGLKEEISKITAIRIRNGISATSSVQIVASDADLYVANIDDKIFVKIGSKFAVGDLILPNYKVSTSGKDYAVWEKN</sequence>
<evidence type="ECO:0000256" key="6">
    <source>
        <dbReference type="ARBA" id="ARBA00022801"/>
    </source>
</evidence>
<keyword evidence="5" id="KW-0479">Metal-binding</keyword>
<feature type="domain" description="Alpha-amylase C-terminal beta-sheet" evidence="15">
    <location>
        <begin position="369"/>
        <end position="429"/>
    </location>
</feature>
<accession>A0AAD8IVD9</accession>
<evidence type="ECO:0000256" key="12">
    <source>
        <dbReference type="RuleBase" id="RU003615"/>
    </source>
</evidence>
<organism evidence="16 17">
    <name type="scientific">Heracleum sosnowskyi</name>
    <dbReference type="NCBI Taxonomy" id="360622"/>
    <lineage>
        <taxon>Eukaryota</taxon>
        <taxon>Viridiplantae</taxon>
        <taxon>Streptophyta</taxon>
        <taxon>Embryophyta</taxon>
        <taxon>Tracheophyta</taxon>
        <taxon>Spermatophyta</taxon>
        <taxon>Magnoliopsida</taxon>
        <taxon>eudicotyledons</taxon>
        <taxon>Gunneridae</taxon>
        <taxon>Pentapetalae</taxon>
        <taxon>asterids</taxon>
        <taxon>campanulids</taxon>
        <taxon>Apiales</taxon>
        <taxon>Apiaceae</taxon>
        <taxon>Apioideae</taxon>
        <taxon>apioid superclade</taxon>
        <taxon>Tordylieae</taxon>
        <taxon>Tordyliinae</taxon>
        <taxon>Heracleum</taxon>
    </lineage>
</organism>
<keyword evidence="8 13" id="KW-0326">Glycosidase</keyword>
<gene>
    <name evidence="16" type="ORF">POM88_019225</name>
</gene>
<dbReference type="EC" id="3.2.1.1" evidence="4 10"/>
<dbReference type="AlphaFoldDB" id="A0AAD8IVD9"/>
<evidence type="ECO:0000256" key="8">
    <source>
        <dbReference type="ARBA" id="ARBA00023295"/>
    </source>
</evidence>
<dbReference type="GO" id="GO:0005975">
    <property type="term" value="P:carbohydrate metabolic process"/>
    <property type="evidence" value="ECO:0007669"/>
    <property type="project" value="InterPro"/>
</dbReference>
<evidence type="ECO:0000256" key="10">
    <source>
        <dbReference type="PIRNR" id="PIRNR001028"/>
    </source>
</evidence>
<evidence type="ECO:0000256" key="11">
    <source>
        <dbReference type="PIRSR" id="PIRSR001028-1"/>
    </source>
</evidence>
<dbReference type="CDD" id="cd11314">
    <property type="entry name" value="AmyAc_arch_bac_plant_AmyA"/>
    <property type="match status" value="1"/>
</dbReference>
<dbReference type="InterPro" id="IPR013780">
    <property type="entry name" value="Glyco_hydro_b"/>
</dbReference>
<dbReference type="Pfam" id="PF00128">
    <property type="entry name" value="Alpha-amylase"/>
    <property type="match status" value="1"/>
</dbReference>
<dbReference type="PANTHER" id="PTHR43447">
    <property type="entry name" value="ALPHA-AMYLASE"/>
    <property type="match status" value="1"/>
</dbReference>
<dbReference type="GO" id="GO:0004556">
    <property type="term" value="F:alpha-amylase activity"/>
    <property type="evidence" value="ECO:0007669"/>
    <property type="project" value="UniProtKB-UniRule"/>
</dbReference>
<dbReference type="SUPFAM" id="SSF51445">
    <property type="entry name" value="(Trans)glycosidases"/>
    <property type="match status" value="1"/>
</dbReference>
<dbReference type="InterPro" id="IPR017853">
    <property type="entry name" value="GH"/>
</dbReference>
<evidence type="ECO:0000256" key="1">
    <source>
        <dbReference type="ARBA" id="ARBA00000548"/>
    </source>
</evidence>
<dbReference type="SMART" id="SM00642">
    <property type="entry name" value="Aamy"/>
    <property type="match status" value="1"/>
</dbReference>
<evidence type="ECO:0000256" key="13">
    <source>
        <dbReference type="RuleBase" id="RU361134"/>
    </source>
</evidence>